<keyword evidence="2" id="KW-0812">Transmembrane</keyword>
<organism evidence="3 4">
    <name type="scientific">Micromonospora globbae</name>
    <dbReference type="NCBI Taxonomy" id="1894969"/>
    <lineage>
        <taxon>Bacteria</taxon>
        <taxon>Bacillati</taxon>
        <taxon>Actinomycetota</taxon>
        <taxon>Actinomycetes</taxon>
        <taxon>Micromonosporales</taxon>
        <taxon>Micromonosporaceae</taxon>
        <taxon>Micromonospora</taxon>
    </lineage>
</organism>
<proteinExistence type="predicted"/>
<gene>
    <name evidence="3" type="ORF">D7I43_24500</name>
</gene>
<feature type="compositionally biased region" description="Pro residues" evidence="1">
    <location>
        <begin position="160"/>
        <end position="170"/>
    </location>
</feature>
<accession>A0A420EVP3</accession>
<protein>
    <submittedName>
        <fullName evidence="3">Uncharacterized protein</fullName>
    </submittedName>
</protein>
<keyword evidence="2" id="KW-1133">Transmembrane helix</keyword>
<comment type="caution">
    <text evidence="3">The sequence shown here is derived from an EMBL/GenBank/DDBJ whole genome shotgun (WGS) entry which is preliminary data.</text>
</comment>
<keyword evidence="2" id="KW-0472">Membrane</keyword>
<feature type="region of interest" description="Disordered" evidence="1">
    <location>
        <begin position="71"/>
        <end position="202"/>
    </location>
</feature>
<feature type="transmembrane region" description="Helical" evidence="2">
    <location>
        <begin position="45"/>
        <end position="63"/>
    </location>
</feature>
<evidence type="ECO:0000256" key="2">
    <source>
        <dbReference type="SAM" id="Phobius"/>
    </source>
</evidence>
<evidence type="ECO:0000313" key="3">
    <source>
        <dbReference type="EMBL" id="RKF24763.1"/>
    </source>
</evidence>
<evidence type="ECO:0000256" key="1">
    <source>
        <dbReference type="SAM" id="MobiDB-lite"/>
    </source>
</evidence>
<dbReference type="AlphaFoldDB" id="A0A420EVP3"/>
<dbReference type="RefSeq" id="WP_120330910.1">
    <property type="nucleotide sequence ID" value="NZ_JBFANR010000096.1"/>
</dbReference>
<dbReference type="EMBL" id="RAQQ01000020">
    <property type="protein sequence ID" value="RKF24763.1"/>
    <property type="molecule type" value="Genomic_DNA"/>
</dbReference>
<feature type="compositionally biased region" description="Pro residues" evidence="1">
    <location>
        <begin position="177"/>
        <end position="188"/>
    </location>
</feature>
<sequence>MVVRIHDGNSPAAARDIAVAQSPGPVPVFVDATGRRARLMRRCGVLLAAGALVYVPVVGLAVLTGPSVPQPAPLLDDETGMETADQAPEQGLPPLPPVIAGASEVAGGGLGPAGDSADDAGPWPPVLAEPGPVGDEPGRDSPSPGPGRDPSRPSPSTAGPTPPSASPSPSPTGTLPSPSPQTPPPVTPTAPALLDAARRYLA</sequence>
<name>A0A420EVP3_9ACTN</name>
<reference evidence="3 4" key="1">
    <citation type="journal article" date="2018" name="Int. J. Syst. Evol. Microbiol.">
        <title>Micromonospora globbae sp. nov., an endophytic actinomycete isolated from roots of Globba winitii C. H. Wright.</title>
        <authorList>
            <person name="Kuncharoen N."/>
            <person name="Pittayakhajonwut P."/>
            <person name="Tanasupawat S."/>
        </authorList>
    </citation>
    <scope>NUCLEOTIDE SEQUENCE [LARGE SCALE GENOMIC DNA]</scope>
    <source>
        <strain evidence="3 4">WPS1-2</strain>
    </source>
</reference>
<dbReference type="Proteomes" id="UP000285744">
    <property type="component" value="Unassembled WGS sequence"/>
</dbReference>
<evidence type="ECO:0000313" key="4">
    <source>
        <dbReference type="Proteomes" id="UP000285744"/>
    </source>
</evidence>
<feature type="compositionally biased region" description="Low complexity" evidence="1">
    <location>
        <begin position="140"/>
        <end position="159"/>
    </location>
</feature>
<dbReference type="OrthoDB" id="3399320at2"/>